<organism evidence="2 3">
    <name type="scientific">Ditylenchus dipsaci</name>
    <dbReference type="NCBI Taxonomy" id="166011"/>
    <lineage>
        <taxon>Eukaryota</taxon>
        <taxon>Metazoa</taxon>
        <taxon>Ecdysozoa</taxon>
        <taxon>Nematoda</taxon>
        <taxon>Chromadorea</taxon>
        <taxon>Rhabditida</taxon>
        <taxon>Tylenchina</taxon>
        <taxon>Tylenchomorpha</taxon>
        <taxon>Sphaerularioidea</taxon>
        <taxon>Anguinidae</taxon>
        <taxon>Anguininae</taxon>
        <taxon>Ditylenchus</taxon>
    </lineage>
</organism>
<feature type="compositionally biased region" description="Polar residues" evidence="1">
    <location>
        <begin position="99"/>
        <end position="109"/>
    </location>
</feature>
<keyword evidence="2" id="KW-1185">Reference proteome</keyword>
<proteinExistence type="predicted"/>
<evidence type="ECO:0000313" key="3">
    <source>
        <dbReference type="WBParaSite" id="jg10982.1"/>
    </source>
</evidence>
<feature type="compositionally biased region" description="Low complexity" evidence="1">
    <location>
        <begin position="127"/>
        <end position="138"/>
    </location>
</feature>
<evidence type="ECO:0000313" key="2">
    <source>
        <dbReference type="Proteomes" id="UP000887574"/>
    </source>
</evidence>
<reference evidence="3" key="1">
    <citation type="submission" date="2022-11" db="UniProtKB">
        <authorList>
            <consortium name="WormBaseParasite"/>
        </authorList>
    </citation>
    <scope>IDENTIFICATION</scope>
</reference>
<sequence length="204" mass="20730">MLAEVQVTVRVCWSHKQYLQMEGDFSVWVLLSVYMLIGSTTPAASTASTTKAANLSVASGSSAAASSAPISGSTAPGTVAATNVSTGPTTQPPVGTTVNSTGSKSTTLSLPYATNVSTGPTTPPPTGSTVNSTGSGTTTLSLPYGTNALSVNFNGTTIAPTARPANTSSFTIPALNGLPPLGTVHPHRLVHHLQFVHLDHLYLP</sequence>
<accession>A0A915CNJ1</accession>
<dbReference type="AlphaFoldDB" id="A0A915CNJ1"/>
<evidence type="ECO:0000256" key="1">
    <source>
        <dbReference type="SAM" id="MobiDB-lite"/>
    </source>
</evidence>
<dbReference type="Proteomes" id="UP000887574">
    <property type="component" value="Unplaced"/>
</dbReference>
<protein>
    <submittedName>
        <fullName evidence="3">Uncharacterized protein</fullName>
    </submittedName>
</protein>
<dbReference type="WBParaSite" id="jg10982.1">
    <property type="protein sequence ID" value="jg10982.1"/>
    <property type="gene ID" value="jg10982"/>
</dbReference>
<feature type="compositionally biased region" description="Low complexity" evidence="1">
    <location>
        <begin position="86"/>
        <end position="98"/>
    </location>
</feature>
<name>A0A915CNJ1_9BILA</name>
<feature type="region of interest" description="Disordered" evidence="1">
    <location>
        <begin position="79"/>
        <end position="138"/>
    </location>
</feature>